<sequence length="121" mass="14279">MKPQRYKQMWTEQEEGQLLWLVQKQRMPIKDIAIIHRRTYGGIYARLQHLALQFYENDKYSPDKIQAYTGLSKNCILKLIEQKQPQYPEAMAFLLQENERLEEALAKAHKIMSAVTAVLNN</sequence>
<proteinExistence type="predicted"/>
<evidence type="ECO:0000313" key="1">
    <source>
        <dbReference type="EMBL" id="QHU21701.1"/>
    </source>
</evidence>
<accession>A0A6C0KWR6</accession>
<reference evidence="1" key="1">
    <citation type="journal article" date="2020" name="Nature">
        <title>Giant virus diversity and host interactions through global metagenomics.</title>
        <authorList>
            <person name="Schulz F."/>
            <person name="Roux S."/>
            <person name="Paez-Espino D."/>
            <person name="Jungbluth S."/>
            <person name="Walsh D.A."/>
            <person name="Denef V.J."/>
            <person name="McMahon K.D."/>
            <person name="Konstantinidis K.T."/>
            <person name="Eloe-Fadrosh E.A."/>
            <person name="Kyrpides N.C."/>
            <person name="Woyke T."/>
        </authorList>
    </citation>
    <scope>NUCLEOTIDE SEQUENCE</scope>
    <source>
        <strain evidence="1">GVMAG-S-3300013286-35</strain>
    </source>
</reference>
<protein>
    <submittedName>
        <fullName evidence="1">Uncharacterized protein</fullName>
    </submittedName>
</protein>
<organism evidence="1">
    <name type="scientific">viral metagenome</name>
    <dbReference type="NCBI Taxonomy" id="1070528"/>
    <lineage>
        <taxon>unclassified sequences</taxon>
        <taxon>metagenomes</taxon>
        <taxon>organismal metagenomes</taxon>
    </lineage>
</organism>
<dbReference type="AlphaFoldDB" id="A0A6C0KWR6"/>
<dbReference type="EMBL" id="MN740992">
    <property type="protein sequence ID" value="QHU21701.1"/>
    <property type="molecule type" value="Genomic_DNA"/>
</dbReference>
<name>A0A6C0KWR6_9ZZZZ</name>